<dbReference type="PANTHER" id="PTHR37841">
    <property type="entry name" value="GLR2918 PROTEIN"/>
    <property type="match status" value="1"/>
</dbReference>
<dbReference type="InterPro" id="IPR032774">
    <property type="entry name" value="WG_beta_rep"/>
</dbReference>
<protein>
    <submittedName>
        <fullName evidence="1">WG repeat-containing protein</fullName>
    </submittedName>
</protein>
<dbReference type="Proteomes" id="UP000265930">
    <property type="component" value="Unassembled WGS sequence"/>
</dbReference>
<dbReference type="EMBL" id="QXDJ01000005">
    <property type="protein sequence ID" value="RII33086.1"/>
    <property type="molecule type" value="Genomic_DNA"/>
</dbReference>
<reference evidence="1 2" key="1">
    <citation type="submission" date="2018-08" db="EMBL/GenBank/DDBJ databases">
        <title>Genome of Clostridium chromiireducens C1, DSM12136.</title>
        <authorList>
            <person name="Xing M."/>
            <person name="Wei Y."/>
            <person name="Ang E.L."/>
            <person name="Zhao H."/>
            <person name="Zhang Y."/>
        </authorList>
    </citation>
    <scope>NUCLEOTIDE SEQUENCE [LARGE SCALE GENOMIC DNA]</scope>
    <source>
        <strain evidence="1 2">C1</strain>
    </source>
</reference>
<sequence>MNKELCTVYDCEFDLYHKAVIKDNIIYALDKEGNSVPVKDHICEYIDFDMVQFYTGYYDVSGGEPEMDNSKWGYLQLSTGKIIVPPKYDYASPFYGDRAKVNKNDKYGFIDPEGREVVDIIWDKTDSSFHNSGLCWVKKDNKFGYIDKNGTIVLPLQFEKAEQFECIGKDNKGDYEYAAFVKKDGKYGYIDTKGNYIFEPSFDEIKKFWFRDYAAVKAFGKWNFINKRGEFVAAFEFDDVGESGGFSTKQIINAEKKLFGSERTVFYTVKKYGQWGIMIDNYDIVMPEDNVRYVVYRNMKIYIKDGHVTSMRKLKAK</sequence>
<proteinExistence type="predicted"/>
<evidence type="ECO:0000313" key="1">
    <source>
        <dbReference type="EMBL" id="RII33086.1"/>
    </source>
</evidence>
<comment type="caution">
    <text evidence="1">The sequence shown here is derived from an EMBL/GenBank/DDBJ whole genome shotgun (WGS) entry which is preliminary data.</text>
</comment>
<name>A0A399IQ89_9CLOT</name>
<dbReference type="PANTHER" id="PTHR37841:SF1">
    <property type="entry name" value="DUF3298 DOMAIN-CONTAINING PROTEIN"/>
    <property type="match status" value="1"/>
</dbReference>
<accession>A0A399IQ89</accession>
<dbReference type="Pfam" id="PF14903">
    <property type="entry name" value="WG_beta_rep"/>
    <property type="match status" value="3"/>
</dbReference>
<evidence type="ECO:0000313" key="2">
    <source>
        <dbReference type="Proteomes" id="UP000265930"/>
    </source>
</evidence>
<organism evidence="1 2">
    <name type="scientific">Clostridium chromiireducens</name>
    <dbReference type="NCBI Taxonomy" id="225345"/>
    <lineage>
        <taxon>Bacteria</taxon>
        <taxon>Bacillati</taxon>
        <taxon>Bacillota</taxon>
        <taxon>Clostridia</taxon>
        <taxon>Eubacteriales</taxon>
        <taxon>Clostridiaceae</taxon>
        <taxon>Clostridium</taxon>
    </lineage>
</organism>
<dbReference type="AlphaFoldDB" id="A0A399IQ89"/>
<dbReference type="SUPFAM" id="SSF69360">
    <property type="entry name" value="Cell wall binding repeat"/>
    <property type="match status" value="1"/>
</dbReference>
<gene>
    <name evidence="1" type="ORF">D2A34_19865</name>
</gene>
<dbReference type="RefSeq" id="WP_119367762.1">
    <property type="nucleotide sequence ID" value="NZ_QXDJ01000005.1"/>
</dbReference>